<protein>
    <recommendedName>
        <fullName evidence="3">Amine oxidase domain-containing protein</fullName>
    </recommendedName>
</protein>
<sequence length="605" mass="66696">MATLSLRPKSLGTATTPIPSLRGAYAKQILRTHLLHKYNALNRGYQDVGTLPHVEPIPTPDNFRDHDGKVGEPFPGRICIVGAGVAGLFVAMILKYQGINNFDIYEASDRAGGRVYTYEFPEDPNCPHNYYDIGAMRIPDIPWMQPTLDLIKILGLQTAPYVYNNPKTPFLYWYKRQEPDGSKFDNAMKLVVQPFLADFNTAFEKWLQGDSDNYSTRAWMVLKANPPLTYQETAMGELSDTSTGLFDQAFTETICDYCDFAAATGVAWYRMDGGMSKVTDNMRGKLASTSWPNPGSPAINVTLNRPVAAMTDQGTTIGITSTDSQGKNPTTEKYTMVFNTTAMAPLQRMDIEGLQLPDEILTGIRALSYDRATKVAIKFATPWWDGLYPPVGGVSSSDLPISNVVYPSWDDGPDKPAVLMVSYSWAQDATRMGAMVPDNYSDPSSPPTRDDPIVALCLQNLVKLFAGSTPAITLEYLYDCYRGHHAFAWSQDPYTGGAFALFGPGQFKGVYPHFQELYCNNKFAMCGEALSAHHAWISGAVDSAYAMVLKFFLAHDMPRQAAELKAGPFGGGQGVHPDEVDEALLQWTVKLSEGGDEAKKVRGRE</sequence>
<proteinExistence type="inferred from homology"/>
<dbReference type="SUPFAM" id="SSF54373">
    <property type="entry name" value="FAD-linked reductases, C-terminal domain"/>
    <property type="match status" value="1"/>
</dbReference>
<dbReference type="GO" id="GO:0003682">
    <property type="term" value="F:chromatin binding"/>
    <property type="evidence" value="ECO:0007669"/>
    <property type="project" value="TreeGrafter"/>
</dbReference>
<dbReference type="Proteomes" id="UP001303473">
    <property type="component" value="Unassembled WGS sequence"/>
</dbReference>
<dbReference type="InterPro" id="IPR002937">
    <property type="entry name" value="Amino_oxidase"/>
</dbReference>
<evidence type="ECO:0000259" key="3">
    <source>
        <dbReference type="Pfam" id="PF01593"/>
    </source>
</evidence>
<keyword evidence="2" id="KW-0560">Oxidoreductase</keyword>
<dbReference type="PANTHER" id="PTHR10742:SF386">
    <property type="entry name" value="LYSINE-SPECIFIC HISTONE DEMETHYLASE 1A"/>
    <property type="match status" value="1"/>
</dbReference>
<comment type="caution">
    <text evidence="4">The sequence shown here is derived from an EMBL/GenBank/DDBJ whole genome shotgun (WGS) entry which is preliminary data.</text>
</comment>
<dbReference type="GO" id="GO:0050660">
    <property type="term" value="F:flavin adenine dinucleotide binding"/>
    <property type="evidence" value="ECO:0007669"/>
    <property type="project" value="TreeGrafter"/>
</dbReference>
<dbReference type="AlphaFoldDB" id="A0AAN6NB11"/>
<name>A0AAN6NB11_9PEZI</name>
<evidence type="ECO:0000313" key="4">
    <source>
        <dbReference type="EMBL" id="KAK3942457.1"/>
    </source>
</evidence>
<dbReference type="Gene3D" id="3.50.50.60">
    <property type="entry name" value="FAD/NAD(P)-binding domain"/>
    <property type="match status" value="1"/>
</dbReference>
<feature type="domain" description="Amine oxidase" evidence="3">
    <location>
        <begin position="85"/>
        <end position="545"/>
    </location>
</feature>
<comment type="similarity">
    <text evidence="1">Belongs to the flavin monoamine oxidase family.</text>
</comment>
<gene>
    <name evidence="4" type="ORF">QBC46DRAFT_283661</name>
</gene>
<dbReference type="Pfam" id="PF01593">
    <property type="entry name" value="Amino_oxidase"/>
    <property type="match status" value="1"/>
</dbReference>
<organism evidence="4 5">
    <name type="scientific">Diplogelasinospora grovesii</name>
    <dbReference type="NCBI Taxonomy" id="303347"/>
    <lineage>
        <taxon>Eukaryota</taxon>
        <taxon>Fungi</taxon>
        <taxon>Dikarya</taxon>
        <taxon>Ascomycota</taxon>
        <taxon>Pezizomycotina</taxon>
        <taxon>Sordariomycetes</taxon>
        <taxon>Sordariomycetidae</taxon>
        <taxon>Sordariales</taxon>
        <taxon>Diplogelasinosporaceae</taxon>
        <taxon>Diplogelasinospora</taxon>
    </lineage>
</organism>
<evidence type="ECO:0000256" key="2">
    <source>
        <dbReference type="ARBA" id="ARBA00023002"/>
    </source>
</evidence>
<dbReference type="InterPro" id="IPR050281">
    <property type="entry name" value="Flavin_monoamine_oxidase"/>
</dbReference>
<dbReference type="GO" id="GO:0006338">
    <property type="term" value="P:chromatin remodeling"/>
    <property type="evidence" value="ECO:0007669"/>
    <property type="project" value="TreeGrafter"/>
</dbReference>
<dbReference type="SUPFAM" id="SSF51905">
    <property type="entry name" value="FAD/NAD(P)-binding domain"/>
    <property type="match status" value="1"/>
</dbReference>
<dbReference type="PANTHER" id="PTHR10742">
    <property type="entry name" value="FLAVIN MONOAMINE OXIDASE"/>
    <property type="match status" value="1"/>
</dbReference>
<keyword evidence="5" id="KW-1185">Reference proteome</keyword>
<evidence type="ECO:0000256" key="1">
    <source>
        <dbReference type="ARBA" id="ARBA00005995"/>
    </source>
</evidence>
<dbReference type="EMBL" id="MU853773">
    <property type="protein sequence ID" value="KAK3942457.1"/>
    <property type="molecule type" value="Genomic_DNA"/>
</dbReference>
<dbReference type="InterPro" id="IPR036188">
    <property type="entry name" value="FAD/NAD-bd_sf"/>
</dbReference>
<accession>A0AAN6NB11</accession>
<dbReference type="GO" id="GO:0016491">
    <property type="term" value="F:oxidoreductase activity"/>
    <property type="evidence" value="ECO:0007669"/>
    <property type="project" value="UniProtKB-KW"/>
</dbReference>
<evidence type="ECO:0000313" key="5">
    <source>
        <dbReference type="Proteomes" id="UP001303473"/>
    </source>
</evidence>
<reference evidence="5" key="1">
    <citation type="journal article" date="2023" name="Mol. Phylogenet. Evol.">
        <title>Genome-scale phylogeny and comparative genomics of the fungal order Sordariales.</title>
        <authorList>
            <person name="Hensen N."/>
            <person name="Bonometti L."/>
            <person name="Westerberg I."/>
            <person name="Brannstrom I.O."/>
            <person name="Guillou S."/>
            <person name="Cros-Aarteil S."/>
            <person name="Calhoun S."/>
            <person name="Haridas S."/>
            <person name="Kuo A."/>
            <person name="Mondo S."/>
            <person name="Pangilinan J."/>
            <person name="Riley R."/>
            <person name="LaButti K."/>
            <person name="Andreopoulos B."/>
            <person name="Lipzen A."/>
            <person name="Chen C."/>
            <person name="Yan M."/>
            <person name="Daum C."/>
            <person name="Ng V."/>
            <person name="Clum A."/>
            <person name="Steindorff A."/>
            <person name="Ohm R.A."/>
            <person name="Martin F."/>
            <person name="Silar P."/>
            <person name="Natvig D.O."/>
            <person name="Lalanne C."/>
            <person name="Gautier V."/>
            <person name="Ament-Velasquez S.L."/>
            <person name="Kruys A."/>
            <person name="Hutchinson M.I."/>
            <person name="Powell A.J."/>
            <person name="Barry K."/>
            <person name="Miller A.N."/>
            <person name="Grigoriev I.V."/>
            <person name="Debuchy R."/>
            <person name="Gladieux P."/>
            <person name="Hiltunen Thoren M."/>
            <person name="Johannesson H."/>
        </authorList>
    </citation>
    <scope>NUCLEOTIDE SEQUENCE [LARGE SCALE GENOMIC DNA]</scope>
    <source>
        <strain evidence="5">CBS 340.73</strain>
    </source>
</reference>
<dbReference type="Gene3D" id="3.90.660.10">
    <property type="match status" value="1"/>
</dbReference>